<sequence length="70" mass="7897">MMLKEAENGVDKRDDSERREKDNGLTSKKLNPSAVRLSRWNTVAAVPLIRRLNGAQRSDCMGKVSESSHR</sequence>
<evidence type="ECO:0000313" key="2">
    <source>
        <dbReference type="EMBL" id="KAJ1373167.1"/>
    </source>
</evidence>
<feature type="compositionally biased region" description="Basic and acidic residues" evidence="1">
    <location>
        <begin position="1"/>
        <end position="23"/>
    </location>
</feature>
<dbReference type="Proteomes" id="UP001196413">
    <property type="component" value="Unassembled WGS sequence"/>
</dbReference>
<organism evidence="2 3">
    <name type="scientific">Parelaphostrongylus tenuis</name>
    <name type="common">Meningeal worm</name>
    <dbReference type="NCBI Taxonomy" id="148309"/>
    <lineage>
        <taxon>Eukaryota</taxon>
        <taxon>Metazoa</taxon>
        <taxon>Ecdysozoa</taxon>
        <taxon>Nematoda</taxon>
        <taxon>Chromadorea</taxon>
        <taxon>Rhabditida</taxon>
        <taxon>Rhabditina</taxon>
        <taxon>Rhabditomorpha</taxon>
        <taxon>Strongyloidea</taxon>
        <taxon>Metastrongylidae</taxon>
        <taxon>Parelaphostrongylus</taxon>
    </lineage>
</organism>
<dbReference type="EMBL" id="JAHQIW010007234">
    <property type="protein sequence ID" value="KAJ1373167.1"/>
    <property type="molecule type" value="Genomic_DNA"/>
</dbReference>
<reference evidence="2" key="1">
    <citation type="submission" date="2021-06" db="EMBL/GenBank/DDBJ databases">
        <title>Parelaphostrongylus tenuis whole genome reference sequence.</title>
        <authorList>
            <person name="Garwood T.J."/>
            <person name="Larsen P.A."/>
            <person name="Fountain-Jones N.M."/>
            <person name="Garbe J.R."/>
            <person name="Macchietto M.G."/>
            <person name="Kania S.A."/>
            <person name="Gerhold R.W."/>
            <person name="Richards J.E."/>
            <person name="Wolf T.M."/>
        </authorList>
    </citation>
    <scope>NUCLEOTIDE SEQUENCE</scope>
    <source>
        <strain evidence="2">MNPRO001-30</strain>
        <tissue evidence="2">Meninges</tissue>
    </source>
</reference>
<keyword evidence="3" id="KW-1185">Reference proteome</keyword>
<proteinExistence type="predicted"/>
<accession>A0AAD5RBE2</accession>
<evidence type="ECO:0000313" key="3">
    <source>
        <dbReference type="Proteomes" id="UP001196413"/>
    </source>
</evidence>
<comment type="caution">
    <text evidence="2">The sequence shown here is derived from an EMBL/GenBank/DDBJ whole genome shotgun (WGS) entry which is preliminary data.</text>
</comment>
<dbReference type="AlphaFoldDB" id="A0AAD5RBE2"/>
<name>A0AAD5RBE2_PARTN</name>
<feature type="region of interest" description="Disordered" evidence="1">
    <location>
        <begin position="1"/>
        <end position="31"/>
    </location>
</feature>
<gene>
    <name evidence="2" type="ORF">KIN20_035508</name>
</gene>
<protein>
    <submittedName>
        <fullName evidence="2">Uncharacterized protein</fullName>
    </submittedName>
</protein>
<evidence type="ECO:0000256" key="1">
    <source>
        <dbReference type="SAM" id="MobiDB-lite"/>
    </source>
</evidence>